<protein>
    <submittedName>
        <fullName evidence="1">Uncharacterized protein</fullName>
    </submittedName>
</protein>
<evidence type="ECO:0000313" key="1">
    <source>
        <dbReference type="EMBL" id="CRZ12650.1"/>
    </source>
</evidence>
<dbReference type="EMBL" id="HACM01012208">
    <property type="protein sequence ID" value="CRZ12650.1"/>
    <property type="molecule type" value="Transcribed_RNA"/>
</dbReference>
<accession>A0A0H5REI0</accession>
<proteinExistence type="predicted"/>
<feature type="non-terminal residue" evidence="1">
    <location>
        <position position="1"/>
    </location>
</feature>
<feature type="non-terminal residue" evidence="1">
    <location>
        <position position="147"/>
    </location>
</feature>
<name>A0A0H5REI0_9EUKA</name>
<dbReference type="AlphaFoldDB" id="A0A0H5REI0"/>
<reference evidence="1" key="1">
    <citation type="submission" date="2015-04" db="EMBL/GenBank/DDBJ databases">
        <title>The genome sequence of the plant pathogenic Rhizarian Plasmodiophora brassicae reveals insights in its biotrophic life cycle and the origin of chitin synthesis.</title>
        <authorList>
            <person name="Schwelm A."/>
            <person name="Fogelqvist J."/>
            <person name="Knaust A."/>
            <person name="Julke S."/>
            <person name="Lilja T."/>
            <person name="Dhandapani V."/>
            <person name="Bonilla-Rosso G."/>
            <person name="Karlsson M."/>
            <person name="Shevchenko A."/>
            <person name="Choi S.R."/>
            <person name="Kim H.G."/>
            <person name="Park J.Y."/>
            <person name="Lim Y.P."/>
            <person name="Ludwig-Muller J."/>
            <person name="Dixelius C."/>
        </authorList>
    </citation>
    <scope>NUCLEOTIDE SEQUENCE</scope>
    <source>
        <tissue evidence="1">Potato root galls</tissue>
    </source>
</reference>
<sequence>AETKKTTLTAASYNPSAPATIADIQELVRCMTENFQAFLAAQDRRMAIIENDLKALKEAKDVSLTIDNMLGRVPAQAGVPERASYAKAVQLNLPQAAVPKVAAHRAPVPVFSRPAPTEDQAMALAASSRVGERGVFKRYTRLFVDKF</sequence>
<organism evidence="1">
    <name type="scientific">Spongospora subterranea</name>
    <dbReference type="NCBI Taxonomy" id="70186"/>
    <lineage>
        <taxon>Eukaryota</taxon>
        <taxon>Sar</taxon>
        <taxon>Rhizaria</taxon>
        <taxon>Endomyxa</taxon>
        <taxon>Phytomyxea</taxon>
        <taxon>Plasmodiophorida</taxon>
        <taxon>Plasmodiophoridae</taxon>
        <taxon>Spongospora</taxon>
    </lineage>
</organism>